<keyword evidence="2" id="KW-1185">Reference proteome</keyword>
<protein>
    <submittedName>
        <fullName evidence="1">Uncharacterized protein</fullName>
    </submittedName>
</protein>
<accession>A0ABV7XU84</accession>
<name>A0ABV7XU84_9FLAO</name>
<proteinExistence type="predicted"/>
<dbReference type="Proteomes" id="UP001595735">
    <property type="component" value="Unassembled WGS sequence"/>
</dbReference>
<evidence type="ECO:0000313" key="1">
    <source>
        <dbReference type="EMBL" id="MFC3755348.1"/>
    </source>
</evidence>
<evidence type="ECO:0000313" key="2">
    <source>
        <dbReference type="Proteomes" id="UP001595735"/>
    </source>
</evidence>
<dbReference type="RefSeq" id="WP_290295412.1">
    <property type="nucleotide sequence ID" value="NZ_JAUFQR010000001.1"/>
</dbReference>
<sequence length="156" mass="18469">MGEEIISQNFDCFLNDIPEFLSKETPDGIIPIIVSDSITTNNFIINYCQDVCFDKINVEGFKIDNKTAYNNFIIKKIPKQDRYSKIFLVNDYKSLKLKKYIALNFYNFYINNDCTKAFIIVEKNEVESKWGKTEVYFFNKEKGKWKFYKKELLLIG</sequence>
<dbReference type="EMBL" id="JBHRYO010000002">
    <property type="protein sequence ID" value="MFC3755348.1"/>
    <property type="molecule type" value="Genomic_DNA"/>
</dbReference>
<organism evidence="1 2">
    <name type="scientific">Chryseobacterium tructae</name>
    <dbReference type="NCBI Taxonomy" id="1037380"/>
    <lineage>
        <taxon>Bacteria</taxon>
        <taxon>Pseudomonadati</taxon>
        <taxon>Bacteroidota</taxon>
        <taxon>Flavobacteriia</taxon>
        <taxon>Flavobacteriales</taxon>
        <taxon>Weeksellaceae</taxon>
        <taxon>Chryseobacterium group</taxon>
        <taxon>Chryseobacterium</taxon>
    </lineage>
</organism>
<gene>
    <name evidence="1" type="ORF">ACFONJ_05130</name>
</gene>
<reference evidence="2" key="1">
    <citation type="journal article" date="2019" name="Int. J. Syst. Evol. Microbiol.">
        <title>The Global Catalogue of Microorganisms (GCM) 10K type strain sequencing project: providing services to taxonomists for standard genome sequencing and annotation.</title>
        <authorList>
            <consortium name="The Broad Institute Genomics Platform"/>
            <consortium name="The Broad Institute Genome Sequencing Center for Infectious Disease"/>
            <person name="Wu L."/>
            <person name="Ma J."/>
        </authorList>
    </citation>
    <scope>NUCLEOTIDE SEQUENCE [LARGE SCALE GENOMIC DNA]</scope>
    <source>
        <strain evidence="2">CECT 7798</strain>
    </source>
</reference>
<comment type="caution">
    <text evidence="1">The sequence shown here is derived from an EMBL/GenBank/DDBJ whole genome shotgun (WGS) entry which is preliminary data.</text>
</comment>